<dbReference type="EMBL" id="MLAK01001294">
    <property type="protein sequence ID" value="OHS94730.1"/>
    <property type="molecule type" value="Genomic_DNA"/>
</dbReference>
<protein>
    <submittedName>
        <fullName evidence="2">Uncharacterized protein</fullName>
    </submittedName>
</protein>
<feature type="coiled-coil region" evidence="1">
    <location>
        <begin position="197"/>
        <end position="245"/>
    </location>
</feature>
<dbReference type="VEuPathDB" id="TrichDB:TRFO_39080"/>
<accession>A0A1J4J678</accession>
<gene>
    <name evidence="2" type="ORF">TRFO_39080</name>
</gene>
<dbReference type="Proteomes" id="UP000179807">
    <property type="component" value="Unassembled WGS sequence"/>
</dbReference>
<sequence>MLVADNPNDFDPSFISQSLQTAHTISDSKIRNKKLEIENELLDLTNHLYSEDKFGAKQLRNISEEINKMRLNVDMFERCLNQIHDRKRNLLLVTKIETSQKIYKLNDEFKVNSKKLIELNQKILHQREEFSQKIKNAKNDVTFYLSDLDQIISDLKQEIHQTEIELFSFSNKNKQIEQFQTDKFEIELEIEESNYEISKCLENLAIEEEKLSQLMNQLEKEEELVQNYSEEIQKLKKERDFSYSELSNFNSRKFD</sequence>
<evidence type="ECO:0000313" key="2">
    <source>
        <dbReference type="EMBL" id="OHS94730.1"/>
    </source>
</evidence>
<comment type="caution">
    <text evidence="2">The sequence shown here is derived from an EMBL/GenBank/DDBJ whole genome shotgun (WGS) entry which is preliminary data.</text>
</comment>
<proteinExistence type="predicted"/>
<keyword evidence="3" id="KW-1185">Reference proteome</keyword>
<name>A0A1J4J678_9EUKA</name>
<dbReference type="GeneID" id="94847138"/>
<evidence type="ECO:0000313" key="3">
    <source>
        <dbReference type="Proteomes" id="UP000179807"/>
    </source>
</evidence>
<feature type="coiled-coil region" evidence="1">
    <location>
        <begin position="120"/>
        <end position="165"/>
    </location>
</feature>
<dbReference type="AlphaFoldDB" id="A0A1J4J678"/>
<dbReference type="RefSeq" id="XP_068347867.1">
    <property type="nucleotide sequence ID" value="XM_068512434.1"/>
</dbReference>
<evidence type="ECO:0000256" key="1">
    <source>
        <dbReference type="SAM" id="Coils"/>
    </source>
</evidence>
<keyword evidence="1" id="KW-0175">Coiled coil</keyword>
<reference evidence="2" key="1">
    <citation type="submission" date="2016-10" db="EMBL/GenBank/DDBJ databases">
        <authorList>
            <person name="Benchimol M."/>
            <person name="Almeida L.G."/>
            <person name="Vasconcelos A.T."/>
            <person name="Perreira-Neves A."/>
            <person name="Rosa I.A."/>
            <person name="Tasca T."/>
            <person name="Bogo M.R."/>
            <person name="de Souza W."/>
        </authorList>
    </citation>
    <scope>NUCLEOTIDE SEQUENCE [LARGE SCALE GENOMIC DNA]</scope>
    <source>
        <strain evidence="2">K</strain>
    </source>
</reference>
<organism evidence="2 3">
    <name type="scientific">Tritrichomonas foetus</name>
    <dbReference type="NCBI Taxonomy" id="1144522"/>
    <lineage>
        <taxon>Eukaryota</taxon>
        <taxon>Metamonada</taxon>
        <taxon>Parabasalia</taxon>
        <taxon>Tritrichomonadida</taxon>
        <taxon>Tritrichomonadidae</taxon>
        <taxon>Tritrichomonas</taxon>
    </lineage>
</organism>